<dbReference type="Gene3D" id="3.40.50.300">
    <property type="entry name" value="P-loop containing nucleotide triphosphate hydrolases"/>
    <property type="match status" value="1"/>
</dbReference>
<reference evidence="3" key="1">
    <citation type="submission" date="2016-10" db="EMBL/GenBank/DDBJ databases">
        <authorList>
            <person name="Varghese N."/>
            <person name="Submissions S."/>
        </authorList>
    </citation>
    <scope>NUCLEOTIDE SEQUENCE [LARGE SCALE GENOMIC DNA]</scope>
    <source>
        <strain evidence="3">ATCC 700689</strain>
    </source>
</reference>
<keyword evidence="3" id="KW-1185">Reference proteome</keyword>
<dbReference type="STRING" id="89065.SAMN05216605_11337"/>
<accession>A0A1G8KB68</accession>
<dbReference type="PANTHER" id="PTHR30050:SF4">
    <property type="entry name" value="ATP-BINDING PROTEIN RV3427C IN INSERTION SEQUENCE-RELATED"/>
    <property type="match status" value="1"/>
</dbReference>
<dbReference type="GO" id="GO:0004386">
    <property type="term" value="F:helicase activity"/>
    <property type="evidence" value="ECO:0007669"/>
    <property type="project" value="UniProtKB-KW"/>
</dbReference>
<evidence type="ECO:0000259" key="1">
    <source>
        <dbReference type="SMART" id="SM00382"/>
    </source>
</evidence>
<evidence type="ECO:0000313" key="2">
    <source>
        <dbReference type="EMBL" id="SDI40678.1"/>
    </source>
</evidence>
<name>A0A1G8KB68_9PSED</name>
<dbReference type="InterPro" id="IPR027417">
    <property type="entry name" value="P-loop_NTPase"/>
</dbReference>
<dbReference type="InterPro" id="IPR002611">
    <property type="entry name" value="IstB_ATP-bd"/>
</dbReference>
<proteinExistence type="predicted"/>
<dbReference type="SUPFAM" id="SSF52540">
    <property type="entry name" value="P-loop containing nucleoside triphosphate hydrolases"/>
    <property type="match status" value="1"/>
</dbReference>
<dbReference type="EMBL" id="FNCO01000013">
    <property type="protein sequence ID" value="SDI40678.1"/>
    <property type="molecule type" value="Genomic_DNA"/>
</dbReference>
<dbReference type="PANTHER" id="PTHR30050">
    <property type="entry name" value="CHROMOSOMAL REPLICATION INITIATOR PROTEIN DNAA"/>
    <property type="match status" value="1"/>
</dbReference>
<dbReference type="CDD" id="cd00009">
    <property type="entry name" value="AAA"/>
    <property type="match status" value="1"/>
</dbReference>
<dbReference type="RefSeq" id="WP_074755868.1">
    <property type="nucleotide sequence ID" value="NZ_FNCO01000013.1"/>
</dbReference>
<dbReference type="GO" id="GO:0005524">
    <property type="term" value="F:ATP binding"/>
    <property type="evidence" value="ECO:0007669"/>
    <property type="project" value="InterPro"/>
</dbReference>
<keyword evidence="2" id="KW-0547">Nucleotide-binding</keyword>
<dbReference type="AlphaFoldDB" id="A0A1G8KB68"/>
<dbReference type="Pfam" id="PF01695">
    <property type="entry name" value="IstB_IS21"/>
    <property type="match status" value="1"/>
</dbReference>
<dbReference type="SMART" id="SM00382">
    <property type="entry name" value="AAA"/>
    <property type="match status" value="1"/>
</dbReference>
<protein>
    <submittedName>
        <fullName evidence="2">Phage DNA replication protein (Predicted replicative helicase loader)</fullName>
    </submittedName>
</protein>
<dbReference type="GO" id="GO:0006260">
    <property type="term" value="P:DNA replication"/>
    <property type="evidence" value="ECO:0007669"/>
    <property type="project" value="TreeGrafter"/>
</dbReference>
<keyword evidence="2" id="KW-0347">Helicase</keyword>
<sequence length="273" mass="29796">MTISKFSPAPRVAESRMRSCGVPGHNQFMQGLVEQFDGTWKLSTCSACRWQALHNTPKDQETHLSAVADDMAEDLNAALLATGITPRFRTCSFDSYVTGEDAAKQRVLNICRKYAEGFEKHFKDGRALMLMGEIGCGKTHLACAILQHVVRYEGRTGLIVTAESITQAVTDSFRSNAGPSKSELIADLASVDLLVIDEVGFHTPKPGKDFTPSLLHEVIDARYQRVLPTIVVSNQTPDKLQDFIGPRAADRLRENGGLLAPFTWSSARSGGAA</sequence>
<evidence type="ECO:0000313" key="3">
    <source>
        <dbReference type="Proteomes" id="UP000182894"/>
    </source>
</evidence>
<dbReference type="OrthoDB" id="5956003at2"/>
<dbReference type="InterPro" id="IPR003593">
    <property type="entry name" value="AAA+_ATPase"/>
</dbReference>
<dbReference type="InterPro" id="IPR020591">
    <property type="entry name" value="Chromosome_initiator_DnaA-like"/>
</dbReference>
<dbReference type="PRINTS" id="PR00051">
    <property type="entry name" value="DNAA"/>
</dbReference>
<dbReference type="Proteomes" id="UP000182894">
    <property type="component" value="Unassembled WGS sequence"/>
</dbReference>
<organism evidence="2 3">
    <name type="scientific">Pseudomonas abietaniphila</name>
    <dbReference type="NCBI Taxonomy" id="89065"/>
    <lineage>
        <taxon>Bacteria</taxon>
        <taxon>Pseudomonadati</taxon>
        <taxon>Pseudomonadota</taxon>
        <taxon>Gammaproteobacteria</taxon>
        <taxon>Pseudomonadales</taxon>
        <taxon>Pseudomonadaceae</taxon>
        <taxon>Pseudomonas</taxon>
    </lineage>
</organism>
<keyword evidence="2" id="KW-0067">ATP-binding</keyword>
<feature type="domain" description="AAA+ ATPase" evidence="1">
    <location>
        <begin position="124"/>
        <end position="258"/>
    </location>
</feature>
<keyword evidence="2" id="KW-0378">Hydrolase</keyword>
<gene>
    <name evidence="2" type="ORF">SAMN05216605_11337</name>
</gene>